<dbReference type="Gene3D" id="1.10.10.10">
    <property type="entry name" value="Winged helix-like DNA-binding domain superfamily/Winged helix DNA-binding domain"/>
    <property type="match status" value="1"/>
</dbReference>
<dbReference type="PANTHER" id="PTHR11829:SF343">
    <property type="entry name" value="FORK-HEAD DOMAIN-CONTAINING PROTEIN"/>
    <property type="match status" value="1"/>
</dbReference>
<reference evidence="6 7" key="1">
    <citation type="journal article" date="2013" name="Proc. Natl. Acad. Sci. U.S.A.">
        <title>Genome of an arbuscular mycorrhizal fungus provides insight into the oldest plant symbiosis.</title>
        <authorList>
            <person name="Tisserant E."/>
            <person name="Malbreil M."/>
            <person name="Kuo A."/>
            <person name="Kohler A."/>
            <person name="Symeonidi A."/>
            <person name="Balestrini R."/>
            <person name="Charron P."/>
            <person name="Duensing N."/>
            <person name="Frei Dit Frey N."/>
            <person name="Gianinazzi-Pearson V."/>
            <person name="Gilbert L.B."/>
            <person name="Handa Y."/>
            <person name="Herr J.R."/>
            <person name="Hijri M."/>
            <person name="Koul R."/>
            <person name="Kawaguchi M."/>
            <person name="Krajinski F."/>
            <person name="Lammers P.J."/>
            <person name="Masclaux F.G."/>
            <person name="Murat C."/>
            <person name="Morin E."/>
            <person name="Ndikumana S."/>
            <person name="Pagni M."/>
            <person name="Petitpierre D."/>
            <person name="Requena N."/>
            <person name="Rosikiewicz P."/>
            <person name="Riley R."/>
            <person name="Saito K."/>
            <person name="San Clemente H."/>
            <person name="Shapiro H."/>
            <person name="van Tuinen D."/>
            <person name="Becard G."/>
            <person name="Bonfante P."/>
            <person name="Paszkowski U."/>
            <person name="Shachar-Hill Y.Y."/>
            <person name="Tuskan G.A."/>
            <person name="Young P.W."/>
            <person name="Sanders I.R."/>
            <person name="Henrissat B."/>
            <person name="Rensing S.A."/>
            <person name="Grigoriev I.V."/>
            <person name="Corradi N."/>
            <person name="Roux C."/>
            <person name="Martin F."/>
        </authorList>
    </citation>
    <scope>NUCLEOTIDE SEQUENCE [LARGE SCALE GENOMIC DNA]</scope>
    <source>
        <strain evidence="6 7">DAOM 197198</strain>
    </source>
</reference>
<comment type="caution">
    <text evidence="6">The sequence shown here is derived from an EMBL/GenBank/DDBJ whole genome shotgun (WGS) entry which is preliminary data.</text>
</comment>
<dbReference type="GO" id="GO:0000978">
    <property type="term" value="F:RNA polymerase II cis-regulatory region sequence-specific DNA binding"/>
    <property type="evidence" value="ECO:0007669"/>
    <property type="project" value="TreeGrafter"/>
</dbReference>
<evidence type="ECO:0000256" key="1">
    <source>
        <dbReference type="ARBA" id="ARBA00023125"/>
    </source>
</evidence>
<dbReference type="InterPro" id="IPR001766">
    <property type="entry name" value="Fork_head_dom"/>
</dbReference>
<feature type="region of interest" description="Disordered" evidence="4">
    <location>
        <begin position="85"/>
        <end position="104"/>
    </location>
</feature>
<keyword evidence="2 3" id="KW-0539">Nucleus</keyword>
<dbReference type="SMART" id="SM00339">
    <property type="entry name" value="FH"/>
    <property type="match status" value="1"/>
</dbReference>
<dbReference type="Pfam" id="PF00250">
    <property type="entry name" value="Forkhead"/>
    <property type="match status" value="1"/>
</dbReference>
<dbReference type="PRINTS" id="PR00053">
    <property type="entry name" value="FORKHEAD"/>
</dbReference>
<reference evidence="6 7" key="2">
    <citation type="journal article" date="2018" name="New Phytol.">
        <title>High intraspecific genome diversity in the model arbuscular mycorrhizal symbiont Rhizophagus irregularis.</title>
        <authorList>
            <person name="Chen E.C.H."/>
            <person name="Morin E."/>
            <person name="Beaudet D."/>
            <person name="Noel J."/>
            <person name="Yildirir G."/>
            <person name="Ndikumana S."/>
            <person name="Charron P."/>
            <person name="St-Onge C."/>
            <person name="Giorgi J."/>
            <person name="Kruger M."/>
            <person name="Marton T."/>
            <person name="Ropars J."/>
            <person name="Grigoriev I.V."/>
            <person name="Hainaut M."/>
            <person name="Henrissat B."/>
            <person name="Roux C."/>
            <person name="Martin F."/>
            <person name="Corradi N."/>
        </authorList>
    </citation>
    <scope>NUCLEOTIDE SEQUENCE [LARGE SCALE GENOMIC DNA]</scope>
    <source>
        <strain evidence="6 7">DAOM 197198</strain>
    </source>
</reference>
<dbReference type="VEuPathDB" id="FungiDB:RhiirFUN_019728"/>
<protein>
    <recommendedName>
        <fullName evidence="5">Fork-head domain-containing protein</fullName>
    </recommendedName>
</protein>
<evidence type="ECO:0000256" key="2">
    <source>
        <dbReference type="ARBA" id="ARBA00023242"/>
    </source>
</evidence>
<name>A0A2P4QNJ4_RHIID</name>
<feature type="DNA-binding region" description="Fork-head" evidence="3">
    <location>
        <begin position="1"/>
        <end position="84"/>
    </location>
</feature>
<keyword evidence="1 3" id="KW-0238">DNA-binding</keyword>
<evidence type="ECO:0000259" key="5">
    <source>
        <dbReference type="PROSITE" id="PS50039"/>
    </source>
</evidence>
<dbReference type="PROSITE" id="PS50039">
    <property type="entry name" value="FORK_HEAD_3"/>
    <property type="match status" value="1"/>
</dbReference>
<dbReference type="CDD" id="cd00059">
    <property type="entry name" value="FH_FOX"/>
    <property type="match status" value="1"/>
</dbReference>
<proteinExistence type="predicted"/>
<dbReference type="InterPro" id="IPR036390">
    <property type="entry name" value="WH_DNA-bd_sf"/>
</dbReference>
<dbReference type="AlphaFoldDB" id="A0A2P4QNJ4"/>
<dbReference type="GO" id="GO:0000981">
    <property type="term" value="F:DNA-binding transcription factor activity, RNA polymerase II-specific"/>
    <property type="evidence" value="ECO:0007669"/>
    <property type="project" value="TreeGrafter"/>
</dbReference>
<evidence type="ECO:0000256" key="4">
    <source>
        <dbReference type="SAM" id="MobiDB-lite"/>
    </source>
</evidence>
<dbReference type="InterPro" id="IPR036388">
    <property type="entry name" value="WH-like_DNA-bd_sf"/>
</dbReference>
<dbReference type="SUPFAM" id="SSF46785">
    <property type="entry name" value="Winged helix' DNA-binding domain"/>
    <property type="match status" value="1"/>
</dbReference>
<sequence length="161" mass="18387">MIGQAIMTSPEKKLALAEIYSWISKTYPYYRMNDIGWKNSIRHNLSLYSAFIRVPNEGATRSLWMINPEEEQCFVNGVYHYSKRPPGSNRNLRRKPKNTSTKLSVDNENLNSVVQATSTTANDTIMPTAASGTMNPVKYFTNQYNIQSYKFPKEVLSDTSD</sequence>
<dbReference type="GO" id="GO:0005634">
    <property type="term" value="C:nucleus"/>
    <property type="evidence" value="ECO:0007669"/>
    <property type="project" value="UniProtKB-SubCell"/>
</dbReference>
<comment type="subcellular location">
    <subcellularLocation>
        <location evidence="3">Nucleus</location>
    </subcellularLocation>
</comment>
<dbReference type="PROSITE" id="PS00658">
    <property type="entry name" value="FORK_HEAD_2"/>
    <property type="match status" value="1"/>
</dbReference>
<dbReference type="EMBL" id="AUPC02000026">
    <property type="protein sequence ID" value="POG79206.1"/>
    <property type="molecule type" value="Genomic_DNA"/>
</dbReference>
<feature type="domain" description="Fork-head" evidence="5">
    <location>
        <begin position="1"/>
        <end position="84"/>
    </location>
</feature>
<dbReference type="InterPro" id="IPR050211">
    <property type="entry name" value="FOX_domain-containing"/>
</dbReference>
<dbReference type="InterPro" id="IPR030456">
    <property type="entry name" value="TF_fork_head_CS_2"/>
</dbReference>
<accession>A0A2P4QNJ4</accession>
<evidence type="ECO:0000313" key="7">
    <source>
        <dbReference type="Proteomes" id="UP000018888"/>
    </source>
</evidence>
<dbReference type="PANTHER" id="PTHR11829">
    <property type="entry name" value="FORKHEAD BOX PROTEIN"/>
    <property type="match status" value="1"/>
</dbReference>
<keyword evidence="7" id="KW-1185">Reference proteome</keyword>
<dbReference type="Proteomes" id="UP000018888">
    <property type="component" value="Unassembled WGS sequence"/>
</dbReference>
<evidence type="ECO:0000256" key="3">
    <source>
        <dbReference type="PROSITE-ProRule" id="PRU00089"/>
    </source>
</evidence>
<evidence type="ECO:0000313" key="6">
    <source>
        <dbReference type="EMBL" id="POG79206.1"/>
    </source>
</evidence>
<organism evidence="6 7">
    <name type="scientific">Rhizophagus irregularis (strain DAOM 181602 / DAOM 197198 / MUCL 43194)</name>
    <name type="common">Arbuscular mycorrhizal fungus</name>
    <name type="synonym">Glomus intraradices</name>
    <dbReference type="NCBI Taxonomy" id="747089"/>
    <lineage>
        <taxon>Eukaryota</taxon>
        <taxon>Fungi</taxon>
        <taxon>Fungi incertae sedis</taxon>
        <taxon>Mucoromycota</taxon>
        <taxon>Glomeromycotina</taxon>
        <taxon>Glomeromycetes</taxon>
        <taxon>Glomerales</taxon>
        <taxon>Glomeraceae</taxon>
        <taxon>Rhizophagus</taxon>
    </lineage>
</organism>
<gene>
    <name evidence="6" type="ORF">GLOIN_2v1528636</name>
</gene>